<evidence type="ECO:0000256" key="1">
    <source>
        <dbReference type="SAM" id="MobiDB-lite"/>
    </source>
</evidence>
<reference evidence="2 3" key="1">
    <citation type="submission" date="2018-01" db="EMBL/GenBank/DDBJ databases">
        <authorList>
            <person name="Gaut B.S."/>
            <person name="Morton B.R."/>
            <person name="Clegg M.T."/>
            <person name="Duvall M.R."/>
        </authorList>
    </citation>
    <scope>NUCLEOTIDE SEQUENCE [LARGE SCALE GENOMIC DNA]</scope>
    <source>
        <strain evidence="2">Cupriavidus taiwanensis LMG 19425</strain>
    </source>
</reference>
<dbReference type="EMBL" id="LT991976">
    <property type="protein sequence ID" value="SPK71077.1"/>
    <property type="molecule type" value="Genomic_DNA"/>
</dbReference>
<accession>A0A375I8Y0</accession>
<dbReference type="Proteomes" id="UP000255505">
    <property type="component" value="Chromosome I"/>
</dbReference>
<evidence type="ECO:0000313" key="2">
    <source>
        <dbReference type="EMBL" id="SPK71077.1"/>
    </source>
</evidence>
<dbReference type="AlphaFoldDB" id="A0A375I8Y0"/>
<feature type="region of interest" description="Disordered" evidence="1">
    <location>
        <begin position="47"/>
        <end position="68"/>
    </location>
</feature>
<evidence type="ECO:0000313" key="3">
    <source>
        <dbReference type="Proteomes" id="UP000255505"/>
    </source>
</evidence>
<feature type="region of interest" description="Disordered" evidence="1">
    <location>
        <begin position="1"/>
        <end position="21"/>
    </location>
</feature>
<gene>
    <name evidence="2" type="ORF">CT19425_30301</name>
</gene>
<organism evidence="2 3">
    <name type="scientific">Cupriavidus taiwanensis</name>
    <dbReference type="NCBI Taxonomy" id="164546"/>
    <lineage>
        <taxon>Bacteria</taxon>
        <taxon>Pseudomonadati</taxon>
        <taxon>Pseudomonadota</taxon>
        <taxon>Betaproteobacteria</taxon>
        <taxon>Burkholderiales</taxon>
        <taxon>Burkholderiaceae</taxon>
        <taxon>Cupriavidus</taxon>
    </lineage>
</organism>
<proteinExistence type="predicted"/>
<name>A0A375I8Y0_9BURK</name>
<protein>
    <submittedName>
        <fullName evidence="2">Uncharacterized protein</fullName>
    </submittedName>
</protein>
<sequence>MARQARSAMAGEGGETAGTAWNCTERAAKPTTSVAREAPWHAVRAGPQWTAGADGCGIGPGMPVRISR</sequence>